<dbReference type="RefSeq" id="WP_110516829.1">
    <property type="nucleotide sequence ID" value="NZ_PDOF01000001.1"/>
</dbReference>
<keyword evidence="1" id="KW-0472">Membrane</keyword>
<dbReference type="EMBL" id="PDOF01000001">
    <property type="protein sequence ID" value="PYZ97595.1"/>
    <property type="molecule type" value="Genomic_DNA"/>
</dbReference>
<evidence type="ECO:0000313" key="3">
    <source>
        <dbReference type="Proteomes" id="UP000248066"/>
    </source>
</evidence>
<feature type="transmembrane region" description="Helical" evidence="1">
    <location>
        <begin position="60"/>
        <end position="83"/>
    </location>
</feature>
<evidence type="ECO:0000313" key="2">
    <source>
        <dbReference type="EMBL" id="PYZ97595.1"/>
    </source>
</evidence>
<evidence type="ECO:0000256" key="1">
    <source>
        <dbReference type="SAM" id="Phobius"/>
    </source>
</evidence>
<keyword evidence="1" id="KW-0812">Transmembrane</keyword>
<gene>
    <name evidence="2" type="ORF">CR205_03090</name>
</gene>
<name>A0A2W0HJB0_9BACI</name>
<organism evidence="2 3">
    <name type="scientific">Alteribacter lacisalsi</name>
    <dbReference type="NCBI Taxonomy" id="2045244"/>
    <lineage>
        <taxon>Bacteria</taxon>
        <taxon>Bacillati</taxon>
        <taxon>Bacillota</taxon>
        <taxon>Bacilli</taxon>
        <taxon>Bacillales</taxon>
        <taxon>Bacillaceae</taxon>
        <taxon>Alteribacter</taxon>
    </lineage>
</organism>
<proteinExistence type="predicted"/>
<comment type="caution">
    <text evidence="2">The sequence shown here is derived from an EMBL/GenBank/DDBJ whole genome shotgun (WGS) entry which is preliminary data.</text>
</comment>
<feature type="transmembrane region" description="Helical" evidence="1">
    <location>
        <begin position="36"/>
        <end position="54"/>
    </location>
</feature>
<reference evidence="2 3" key="1">
    <citation type="submission" date="2017-10" db="EMBL/GenBank/DDBJ databases">
        <title>Bacillus sp. nov., a halophilic bacterium isolated from a Yangshapao Lake.</title>
        <authorList>
            <person name="Wang H."/>
        </authorList>
    </citation>
    <scope>NUCLEOTIDE SEQUENCE [LARGE SCALE GENOMIC DNA]</scope>
    <source>
        <strain evidence="2 3">YSP-3</strain>
    </source>
</reference>
<protein>
    <submittedName>
        <fullName evidence="2">Uncharacterized protein</fullName>
    </submittedName>
</protein>
<feature type="transmembrane region" description="Helical" evidence="1">
    <location>
        <begin position="6"/>
        <end position="24"/>
    </location>
</feature>
<keyword evidence="3" id="KW-1185">Reference proteome</keyword>
<dbReference type="AlphaFoldDB" id="A0A2W0HJB0"/>
<keyword evidence="1" id="KW-1133">Transmembrane helix</keyword>
<accession>A0A2W0HJB0</accession>
<dbReference type="Proteomes" id="UP000248066">
    <property type="component" value="Unassembled WGS sequence"/>
</dbReference>
<sequence>MNLMEFLVPAGVLCLLLGAIWPVLQKRYAFSPDTAWLVVAIILAAIYTFVLIITEAQGSLWYFACAVYALIGIHLTGSLSRWVKRWSSAKYS</sequence>